<keyword evidence="7" id="KW-0539">Nucleus</keyword>
<evidence type="ECO:0000256" key="8">
    <source>
        <dbReference type="PROSITE-ProRule" id="PRU00042"/>
    </source>
</evidence>
<evidence type="ECO:0000256" key="2">
    <source>
        <dbReference type="ARBA" id="ARBA00004286"/>
    </source>
</evidence>
<evidence type="ECO:0000256" key="7">
    <source>
        <dbReference type="ARBA" id="ARBA00023242"/>
    </source>
</evidence>
<keyword evidence="14" id="KW-1185">Reference proteome</keyword>
<evidence type="ECO:0000259" key="11">
    <source>
        <dbReference type="PROSITE" id="PS50280"/>
    </source>
</evidence>
<dbReference type="EMBL" id="CAXLJM020000032">
    <property type="protein sequence ID" value="CAL8100040.1"/>
    <property type="molecule type" value="Genomic_DNA"/>
</dbReference>
<evidence type="ECO:0000256" key="9">
    <source>
        <dbReference type="SAM" id="MobiDB-lite"/>
    </source>
</evidence>
<keyword evidence="6" id="KW-0949">S-adenosyl-L-methionine</keyword>
<protein>
    <recommendedName>
        <fullName evidence="15">Histone-lysine N-methyltransferase PRDM9</fullName>
    </recommendedName>
</protein>
<dbReference type="InterPro" id="IPR050777">
    <property type="entry name" value="SET2_Histone-Lys_MeTrsfase"/>
</dbReference>
<feature type="domain" description="C2H2-type" evidence="10">
    <location>
        <begin position="292"/>
        <end position="319"/>
    </location>
</feature>
<reference evidence="13 14" key="1">
    <citation type="submission" date="2024-08" db="EMBL/GenBank/DDBJ databases">
        <authorList>
            <person name="Cucini C."/>
            <person name="Frati F."/>
        </authorList>
    </citation>
    <scope>NUCLEOTIDE SEQUENCE [LARGE SCALE GENOMIC DNA]</scope>
</reference>
<comment type="caution">
    <text evidence="13">The sequence shown here is derived from an EMBL/GenBank/DDBJ whole genome shotgun (WGS) entry which is preliminary data.</text>
</comment>
<evidence type="ECO:0000256" key="4">
    <source>
        <dbReference type="ARBA" id="ARBA00022603"/>
    </source>
</evidence>
<dbReference type="InterPro" id="IPR036236">
    <property type="entry name" value="Znf_C2H2_sf"/>
</dbReference>
<dbReference type="Pfam" id="PF00856">
    <property type="entry name" value="SET"/>
    <property type="match status" value="1"/>
</dbReference>
<dbReference type="PROSITE" id="PS50157">
    <property type="entry name" value="ZINC_FINGER_C2H2_2"/>
    <property type="match status" value="3"/>
</dbReference>
<feature type="domain" description="C2H2-type" evidence="10">
    <location>
        <begin position="365"/>
        <end position="389"/>
    </location>
</feature>
<evidence type="ECO:0000256" key="3">
    <source>
        <dbReference type="ARBA" id="ARBA00022454"/>
    </source>
</evidence>
<evidence type="ECO:0000256" key="6">
    <source>
        <dbReference type="ARBA" id="ARBA00022691"/>
    </source>
</evidence>
<dbReference type="PROSITE" id="PS50280">
    <property type="entry name" value="SET"/>
    <property type="match status" value="1"/>
</dbReference>
<sequence>MDDSMACSLTKYFKEFKEKKTSSFNFSRGYLITRDVSMLEHVDCDCVGDCRPTSCTNALGFMQCSEKCNCSNRFTVDSEKYLEAFIPGPEELGIGVRATREIRKGKIVGEYVGKLRSNDEFQERMKTKYANDKHFYGMKIQQKESNNGITIPELVLDARKRANRTRWINHCSVRPNLKVEFWRKDGLPRVYFRALYNLPKGTELTYDYGMDDWNPEDCLCSNCSPNGNATPFVPKPEKRKRVASPEKRTRKSARIEGQQPIPPVSVEVQTDAISESEPENNENVASVTTKTFVCEICSKTFTSKSNIRRHKLVHVPENRQILKCVACTVTFTDKNGLKRHLKSVHSDQPELFEKMEKEASKRKIHGCDLCSKRFTHKKALIFHQSSKHQ</sequence>
<gene>
    <name evidence="12" type="ORF">ODALV1_LOCUS10421</name>
    <name evidence="13" type="ORF">ODALV1_LOCUS29201</name>
</gene>
<dbReference type="Gene3D" id="2.170.270.10">
    <property type="entry name" value="SET domain"/>
    <property type="match status" value="1"/>
</dbReference>
<evidence type="ECO:0008006" key="15">
    <source>
        <dbReference type="Google" id="ProtNLM"/>
    </source>
</evidence>
<dbReference type="SMART" id="SM00355">
    <property type="entry name" value="ZnF_C2H2"/>
    <property type="match status" value="3"/>
</dbReference>
<dbReference type="InterPro" id="IPR013087">
    <property type="entry name" value="Znf_C2H2_type"/>
</dbReference>
<dbReference type="EMBL" id="CAXLJM020000151">
    <property type="protein sequence ID" value="CAL8142962.1"/>
    <property type="molecule type" value="Genomic_DNA"/>
</dbReference>
<evidence type="ECO:0000256" key="5">
    <source>
        <dbReference type="ARBA" id="ARBA00022679"/>
    </source>
</evidence>
<dbReference type="PROSITE" id="PS00028">
    <property type="entry name" value="ZINC_FINGER_C2H2_1"/>
    <property type="match status" value="3"/>
</dbReference>
<keyword evidence="8" id="KW-0863">Zinc-finger</keyword>
<feature type="compositionally biased region" description="Basic residues" evidence="9">
    <location>
        <begin position="237"/>
        <end position="252"/>
    </location>
</feature>
<name>A0ABP1S321_9HEXA</name>
<keyword evidence="5" id="KW-0808">Transferase</keyword>
<organism evidence="13 14">
    <name type="scientific">Orchesella dallaii</name>
    <dbReference type="NCBI Taxonomy" id="48710"/>
    <lineage>
        <taxon>Eukaryota</taxon>
        <taxon>Metazoa</taxon>
        <taxon>Ecdysozoa</taxon>
        <taxon>Arthropoda</taxon>
        <taxon>Hexapoda</taxon>
        <taxon>Collembola</taxon>
        <taxon>Entomobryomorpha</taxon>
        <taxon>Entomobryoidea</taxon>
        <taxon>Orchesellidae</taxon>
        <taxon>Orchesellinae</taxon>
        <taxon>Orchesella</taxon>
    </lineage>
</organism>
<dbReference type="InterPro" id="IPR001214">
    <property type="entry name" value="SET_dom"/>
</dbReference>
<dbReference type="InterPro" id="IPR046341">
    <property type="entry name" value="SET_dom_sf"/>
</dbReference>
<evidence type="ECO:0000313" key="14">
    <source>
        <dbReference type="Proteomes" id="UP001642540"/>
    </source>
</evidence>
<dbReference type="Proteomes" id="UP001642540">
    <property type="component" value="Unassembled WGS sequence"/>
</dbReference>
<feature type="domain" description="C2H2-type" evidence="10">
    <location>
        <begin position="322"/>
        <end position="350"/>
    </location>
</feature>
<keyword evidence="3" id="KW-0158">Chromosome</keyword>
<dbReference type="Pfam" id="PF00096">
    <property type="entry name" value="zf-C2H2"/>
    <property type="match status" value="1"/>
</dbReference>
<dbReference type="SUPFAM" id="SSF57667">
    <property type="entry name" value="beta-beta-alpha zinc fingers"/>
    <property type="match status" value="1"/>
</dbReference>
<keyword evidence="8" id="KW-0862">Zinc</keyword>
<feature type="domain" description="SET" evidence="11">
    <location>
        <begin position="72"/>
        <end position="209"/>
    </location>
</feature>
<keyword evidence="4" id="KW-0489">Methyltransferase</keyword>
<evidence type="ECO:0000313" key="13">
    <source>
        <dbReference type="EMBL" id="CAL8142962.1"/>
    </source>
</evidence>
<dbReference type="Gene3D" id="3.30.160.60">
    <property type="entry name" value="Classic Zinc Finger"/>
    <property type="match status" value="2"/>
</dbReference>
<feature type="region of interest" description="Disordered" evidence="9">
    <location>
        <begin position="230"/>
        <end position="259"/>
    </location>
</feature>
<dbReference type="PANTHER" id="PTHR22884">
    <property type="entry name" value="SET DOMAIN PROTEINS"/>
    <property type="match status" value="1"/>
</dbReference>
<proteinExistence type="predicted"/>
<dbReference type="SUPFAM" id="SSF82199">
    <property type="entry name" value="SET domain"/>
    <property type="match status" value="1"/>
</dbReference>
<evidence type="ECO:0000313" key="12">
    <source>
        <dbReference type="EMBL" id="CAL8100040.1"/>
    </source>
</evidence>
<evidence type="ECO:0000256" key="1">
    <source>
        <dbReference type="ARBA" id="ARBA00004123"/>
    </source>
</evidence>
<comment type="subcellular location">
    <subcellularLocation>
        <location evidence="2">Chromosome</location>
    </subcellularLocation>
    <subcellularLocation>
        <location evidence="1">Nucleus</location>
    </subcellularLocation>
</comment>
<dbReference type="SMART" id="SM00317">
    <property type="entry name" value="SET"/>
    <property type="match status" value="1"/>
</dbReference>
<accession>A0ABP1S321</accession>
<keyword evidence="8" id="KW-0479">Metal-binding</keyword>
<evidence type="ECO:0000259" key="10">
    <source>
        <dbReference type="PROSITE" id="PS50157"/>
    </source>
</evidence>